<dbReference type="RefSeq" id="WP_131015045.1">
    <property type="nucleotide sequence ID" value="NZ_SIRE01000013.1"/>
</dbReference>
<dbReference type="InterPro" id="IPR035906">
    <property type="entry name" value="MetI-like_sf"/>
</dbReference>
<dbReference type="InterPro" id="IPR000515">
    <property type="entry name" value="MetI-like"/>
</dbReference>
<dbReference type="CDD" id="cd06261">
    <property type="entry name" value="TM_PBP2"/>
    <property type="match status" value="1"/>
</dbReference>
<accession>A0A4Q9DMM0</accession>
<proteinExistence type="inferred from homology"/>
<evidence type="ECO:0000256" key="5">
    <source>
        <dbReference type="ARBA" id="ARBA00022989"/>
    </source>
</evidence>
<comment type="subcellular location">
    <subcellularLocation>
        <location evidence="1 7">Cell membrane</location>
        <topology evidence="1 7">Multi-pass membrane protein</topology>
    </subcellularLocation>
</comment>
<evidence type="ECO:0000256" key="6">
    <source>
        <dbReference type="ARBA" id="ARBA00023136"/>
    </source>
</evidence>
<keyword evidence="6 7" id="KW-0472">Membrane</keyword>
<evidence type="ECO:0000256" key="4">
    <source>
        <dbReference type="ARBA" id="ARBA00022692"/>
    </source>
</evidence>
<evidence type="ECO:0000313" key="9">
    <source>
        <dbReference type="EMBL" id="TBL76572.1"/>
    </source>
</evidence>
<keyword evidence="5 7" id="KW-1133">Transmembrane helix</keyword>
<feature type="transmembrane region" description="Helical" evidence="7">
    <location>
        <begin position="114"/>
        <end position="136"/>
    </location>
</feature>
<evidence type="ECO:0000313" key="10">
    <source>
        <dbReference type="Proteomes" id="UP000293142"/>
    </source>
</evidence>
<dbReference type="GO" id="GO:0005886">
    <property type="term" value="C:plasma membrane"/>
    <property type="evidence" value="ECO:0007669"/>
    <property type="project" value="UniProtKB-SubCell"/>
</dbReference>
<evidence type="ECO:0000256" key="2">
    <source>
        <dbReference type="ARBA" id="ARBA00022448"/>
    </source>
</evidence>
<comment type="caution">
    <text evidence="9">The sequence shown here is derived from an EMBL/GenBank/DDBJ whole genome shotgun (WGS) entry which is preliminary data.</text>
</comment>
<dbReference type="OrthoDB" id="9810086at2"/>
<evidence type="ECO:0000259" key="8">
    <source>
        <dbReference type="PROSITE" id="PS50928"/>
    </source>
</evidence>
<dbReference type="Pfam" id="PF00528">
    <property type="entry name" value="BPD_transp_1"/>
    <property type="match status" value="1"/>
</dbReference>
<keyword evidence="4 7" id="KW-0812">Transmembrane</keyword>
<evidence type="ECO:0000256" key="1">
    <source>
        <dbReference type="ARBA" id="ARBA00004651"/>
    </source>
</evidence>
<dbReference type="SUPFAM" id="SSF161098">
    <property type="entry name" value="MetI-like"/>
    <property type="match status" value="1"/>
</dbReference>
<evidence type="ECO:0000256" key="7">
    <source>
        <dbReference type="RuleBase" id="RU363032"/>
    </source>
</evidence>
<dbReference type="Gene3D" id="1.10.3720.10">
    <property type="entry name" value="MetI-like"/>
    <property type="match status" value="1"/>
</dbReference>
<reference evidence="9 10" key="1">
    <citation type="submission" date="2019-02" db="EMBL/GenBank/DDBJ databases">
        <title>Paenibacillus sp. nov., isolated from surface-sterilized tissue of Thalictrum simplex L.</title>
        <authorList>
            <person name="Tuo L."/>
        </authorList>
    </citation>
    <scope>NUCLEOTIDE SEQUENCE [LARGE SCALE GENOMIC DNA]</scope>
    <source>
        <strain evidence="9 10">N2SHLJ1</strain>
    </source>
</reference>
<dbReference type="PROSITE" id="PS50928">
    <property type="entry name" value="ABC_TM1"/>
    <property type="match status" value="1"/>
</dbReference>
<feature type="transmembrane region" description="Helical" evidence="7">
    <location>
        <begin position="148"/>
        <end position="167"/>
    </location>
</feature>
<evidence type="ECO:0000256" key="3">
    <source>
        <dbReference type="ARBA" id="ARBA00022475"/>
    </source>
</evidence>
<comment type="similarity">
    <text evidence="7">Belongs to the binding-protein-dependent transport system permease family.</text>
</comment>
<feature type="transmembrane region" description="Helical" evidence="7">
    <location>
        <begin position="187"/>
        <end position="208"/>
    </location>
</feature>
<dbReference type="Proteomes" id="UP000293142">
    <property type="component" value="Unassembled WGS sequence"/>
</dbReference>
<dbReference type="PANTHER" id="PTHR43744:SF9">
    <property type="entry name" value="POLYGALACTURONAN_RHAMNOGALACTURONAN TRANSPORT SYSTEM PERMEASE PROTEIN YTCP"/>
    <property type="match status" value="1"/>
</dbReference>
<keyword evidence="10" id="KW-1185">Reference proteome</keyword>
<protein>
    <submittedName>
        <fullName evidence="9">Carbohydrate ABC transporter permease</fullName>
    </submittedName>
</protein>
<feature type="transmembrane region" description="Helical" evidence="7">
    <location>
        <begin position="272"/>
        <end position="289"/>
    </location>
</feature>
<feature type="transmembrane region" description="Helical" evidence="7">
    <location>
        <begin position="79"/>
        <end position="102"/>
    </location>
</feature>
<dbReference type="PANTHER" id="PTHR43744">
    <property type="entry name" value="ABC TRANSPORTER PERMEASE PROTEIN MG189-RELATED-RELATED"/>
    <property type="match status" value="1"/>
</dbReference>
<feature type="domain" description="ABC transmembrane type-1" evidence="8">
    <location>
        <begin position="79"/>
        <end position="274"/>
    </location>
</feature>
<name>A0A4Q9DMM0_9BACL</name>
<dbReference type="AlphaFoldDB" id="A0A4Q9DMM0"/>
<keyword evidence="2 7" id="KW-0813">Transport</keyword>
<gene>
    <name evidence="9" type="ORF">EYB31_19280</name>
</gene>
<keyword evidence="3" id="KW-1003">Cell membrane</keyword>
<dbReference type="GO" id="GO:0055085">
    <property type="term" value="P:transmembrane transport"/>
    <property type="evidence" value="ECO:0007669"/>
    <property type="project" value="InterPro"/>
</dbReference>
<feature type="transmembrane region" description="Helical" evidence="7">
    <location>
        <begin position="21"/>
        <end position="42"/>
    </location>
</feature>
<organism evidence="9 10">
    <name type="scientific">Paenibacillus thalictri</name>
    <dbReference type="NCBI Taxonomy" id="2527873"/>
    <lineage>
        <taxon>Bacteria</taxon>
        <taxon>Bacillati</taxon>
        <taxon>Bacillota</taxon>
        <taxon>Bacilli</taxon>
        <taxon>Bacillales</taxon>
        <taxon>Paenibacillaceae</taxon>
        <taxon>Paenibacillus</taxon>
    </lineage>
</organism>
<sequence length="304" mass="34591">MAKRYHGPDAISNRSNLIIQLIFWLYTCCCILPLLLIVAVSFSDEKQVLIHGYSFIPEQWSLDAYRFLFKDYMQIIRSYGISFLVTIAGTILSVIIMSLYAYPISRRDFPHRNFFSLFVFFTMLFNGGLVPFYLVYTQVLNLKNTLPALIVPYLVQAFFVLLLRTFFTNSVPAALIESAKIDGASELRIFTSIIIPLSLPVLATVALFQTMHYWNDWFLSLIFISDERNVNLQFLMYKTLMNIQFLAQNADAAAEAQANGAVFNFPTETVRMAMAVIGVGPIVFAFPFFQRYFVQGLTVGAVKG</sequence>
<dbReference type="EMBL" id="SIRE01000013">
    <property type="protein sequence ID" value="TBL76572.1"/>
    <property type="molecule type" value="Genomic_DNA"/>
</dbReference>